<reference evidence="1" key="1">
    <citation type="submission" date="2021-02" db="EMBL/GenBank/DDBJ databases">
        <authorList>
            <consortium name="DOE Joint Genome Institute"/>
            <person name="Ahrendt S."/>
            <person name="Looney B.P."/>
            <person name="Miyauchi S."/>
            <person name="Morin E."/>
            <person name="Drula E."/>
            <person name="Courty P.E."/>
            <person name="Chicoki N."/>
            <person name="Fauchery L."/>
            <person name="Kohler A."/>
            <person name="Kuo A."/>
            <person name="Labutti K."/>
            <person name="Pangilinan J."/>
            <person name="Lipzen A."/>
            <person name="Riley R."/>
            <person name="Andreopoulos W."/>
            <person name="He G."/>
            <person name="Johnson J."/>
            <person name="Barry K.W."/>
            <person name="Grigoriev I.V."/>
            <person name="Nagy L."/>
            <person name="Hibbett D."/>
            <person name="Henrissat B."/>
            <person name="Matheny P.B."/>
            <person name="Labbe J."/>
            <person name="Martin F."/>
        </authorList>
    </citation>
    <scope>NUCLEOTIDE SEQUENCE</scope>
    <source>
        <strain evidence="1">EC-137</strain>
    </source>
</reference>
<name>A0ACB8QDR9_9AGAM</name>
<evidence type="ECO:0000313" key="2">
    <source>
        <dbReference type="Proteomes" id="UP000814128"/>
    </source>
</evidence>
<evidence type="ECO:0000313" key="1">
    <source>
        <dbReference type="EMBL" id="KAI0029873.1"/>
    </source>
</evidence>
<proteinExistence type="predicted"/>
<comment type="caution">
    <text evidence="1">The sequence shown here is derived from an EMBL/GenBank/DDBJ whole genome shotgun (WGS) entry which is preliminary data.</text>
</comment>
<feature type="non-terminal residue" evidence="1">
    <location>
        <position position="1"/>
    </location>
</feature>
<gene>
    <name evidence="1" type="ORF">K488DRAFT_29270</name>
</gene>
<keyword evidence="2" id="KW-1185">Reference proteome</keyword>
<dbReference type="Proteomes" id="UP000814128">
    <property type="component" value="Unassembled WGS sequence"/>
</dbReference>
<accession>A0ACB8QDR9</accession>
<reference evidence="1" key="2">
    <citation type="journal article" date="2022" name="New Phytol.">
        <title>Evolutionary transition to the ectomycorrhizal habit in the genomes of a hyperdiverse lineage of mushroom-forming fungi.</title>
        <authorList>
            <person name="Looney B."/>
            <person name="Miyauchi S."/>
            <person name="Morin E."/>
            <person name="Drula E."/>
            <person name="Courty P.E."/>
            <person name="Kohler A."/>
            <person name="Kuo A."/>
            <person name="LaButti K."/>
            <person name="Pangilinan J."/>
            <person name="Lipzen A."/>
            <person name="Riley R."/>
            <person name="Andreopoulos W."/>
            <person name="He G."/>
            <person name="Johnson J."/>
            <person name="Nolan M."/>
            <person name="Tritt A."/>
            <person name="Barry K.W."/>
            <person name="Grigoriev I.V."/>
            <person name="Nagy L.G."/>
            <person name="Hibbett D."/>
            <person name="Henrissat B."/>
            <person name="Matheny P.B."/>
            <person name="Labbe J."/>
            <person name="Martin F.M."/>
        </authorList>
    </citation>
    <scope>NUCLEOTIDE SEQUENCE</scope>
    <source>
        <strain evidence="1">EC-137</strain>
    </source>
</reference>
<feature type="non-terminal residue" evidence="1">
    <location>
        <position position="105"/>
    </location>
</feature>
<protein>
    <submittedName>
        <fullName evidence="1">Uncharacterized protein</fullName>
    </submittedName>
</protein>
<sequence>SALEKRDFTNARFTYYDITVGQVACEGYYKASDFVVALNSQQYGTYWKSQYCFNTITISYGGKTTTAQIVDECPGCPHGGLDLTQGLFQYFADTSQGVLYGTWSF</sequence>
<dbReference type="EMBL" id="MU273652">
    <property type="protein sequence ID" value="KAI0029873.1"/>
    <property type="molecule type" value="Genomic_DNA"/>
</dbReference>
<organism evidence="1 2">
    <name type="scientific">Vararia minispora EC-137</name>
    <dbReference type="NCBI Taxonomy" id="1314806"/>
    <lineage>
        <taxon>Eukaryota</taxon>
        <taxon>Fungi</taxon>
        <taxon>Dikarya</taxon>
        <taxon>Basidiomycota</taxon>
        <taxon>Agaricomycotina</taxon>
        <taxon>Agaricomycetes</taxon>
        <taxon>Russulales</taxon>
        <taxon>Lachnocladiaceae</taxon>
        <taxon>Vararia</taxon>
    </lineage>
</organism>